<dbReference type="PIRSF" id="PIRSF006060">
    <property type="entry name" value="AA_transporter"/>
    <property type="match status" value="1"/>
</dbReference>
<feature type="transmembrane region" description="Helical" evidence="6">
    <location>
        <begin position="331"/>
        <end position="349"/>
    </location>
</feature>
<keyword evidence="4 6" id="KW-1133">Transmembrane helix</keyword>
<dbReference type="InterPro" id="IPR002293">
    <property type="entry name" value="AA/rel_permease1"/>
</dbReference>
<feature type="transmembrane region" description="Helical" evidence="6">
    <location>
        <begin position="90"/>
        <end position="107"/>
    </location>
</feature>
<evidence type="ECO:0000313" key="7">
    <source>
        <dbReference type="EMBL" id="SLM34650.1"/>
    </source>
</evidence>
<sequence>MQGLFVLQYPDYIYKRWHATLLMWALTAITFVINVFGIRILPHLETLAGACHVLFFFALLIPLVCLAPTTSSAKFVFTDFQNQGGWSSDGMSWCLGLLTATFSLVGFDGAVHMSEEVSNAPLTIPRVMVLTILFNGLLAFGFLLAILFSIGDVERALNTPTGYPIIEIFYQATGSTHATTVMMGAIIVIDFTSAFGILAATSRLTWAFARDRGLPFSDFFAYVNPHYKIPIRAIALVATFVLLLSLINIASTTAFNAILSLTTLALYCSYLIPISLLVLKRLKNEPIPFGPWRLGRFGMAINVMALVYGVFICIFLPFPPFQPVTAKNMNYGGPVIAVVLASAVGDWFFRGKGRFVGPIREVGVREEESF</sequence>
<protein>
    <submittedName>
        <fullName evidence="7">Amino acid</fullName>
    </submittedName>
</protein>
<dbReference type="PANTHER" id="PTHR45649">
    <property type="entry name" value="AMINO-ACID PERMEASE BAT1"/>
    <property type="match status" value="1"/>
</dbReference>
<feature type="transmembrane region" description="Helical" evidence="6">
    <location>
        <begin position="127"/>
        <end position="150"/>
    </location>
</feature>
<evidence type="ECO:0000256" key="5">
    <source>
        <dbReference type="ARBA" id="ARBA00023136"/>
    </source>
</evidence>
<evidence type="ECO:0000313" key="8">
    <source>
        <dbReference type="Proteomes" id="UP000192927"/>
    </source>
</evidence>
<dbReference type="Proteomes" id="UP000192927">
    <property type="component" value="Unassembled WGS sequence"/>
</dbReference>
<keyword evidence="2" id="KW-0813">Transport</keyword>
<feature type="transmembrane region" description="Helical" evidence="6">
    <location>
        <begin position="257"/>
        <end position="279"/>
    </location>
</feature>
<organism evidence="7 8">
    <name type="scientific">Lasallia pustulata</name>
    <dbReference type="NCBI Taxonomy" id="136370"/>
    <lineage>
        <taxon>Eukaryota</taxon>
        <taxon>Fungi</taxon>
        <taxon>Dikarya</taxon>
        <taxon>Ascomycota</taxon>
        <taxon>Pezizomycotina</taxon>
        <taxon>Lecanoromycetes</taxon>
        <taxon>OSLEUM clade</taxon>
        <taxon>Umbilicariomycetidae</taxon>
        <taxon>Umbilicariales</taxon>
        <taxon>Umbilicariaceae</taxon>
        <taxon>Lasallia</taxon>
    </lineage>
</organism>
<dbReference type="Pfam" id="PF13520">
    <property type="entry name" value="AA_permease_2"/>
    <property type="match status" value="1"/>
</dbReference>
<dbReference type="GO" id="GO:0016020">
    <property type="term" value="C:membrane"/>
    <property type="evidence" value="ECO:0007669"/>
    <property type="project" value="UniProtKB-SubCell"/>
</dbReference>
<evidence type="ECO:0000256" key="3">
    <source>
        <dbReference type="ARBA" id="ARBA00022692"/>
    </source>
</evidence>
<keyword evidence="8" id="KW-1185">Reference proteome</keyword>
<evidence type="ECO:0000256" key="6">
    <source>
        <dbReference type="SAM" id="Phobius"/>
    </source>
</evidence>
<evidence type="ECO:0000256" key="4">
    <source>
        <dbReference type="ARBA" id="ARBA00022989"/>
    </source>
</evidence>
<dbReference type="AlphaFoldDB" id="A0A1W5CV49"/>
<dbReference type="Gene3D" id="1.20.1740.10">
    <property type="entry name" value="Amino acid/polyamine transporter I"/>
    <property type="match status" value="1"/>
</dbReference>
<dbReference type="GO" id="GO:0022857">
    <property type="term" value="F:transmembrane transporter activity"/>
    <property type="evidence" value="ECO:0007669"/>
    <property type="project" value="InterPro"/>
</dbReference>
<feature type="transmembrane region" description="Helical" evidence="6">
    <location>
        <begin position="229"/>
        <end position="251"/>
    </location>
</feature>
<evidence type="ECO:0000256" key="1">
    <source>
        <dbReference type="ARBA" id="ARBA00004141"/>
    </source>
</evidence>
<dbReference type="EMBL" id="FWEW01000365">
    <property type="protein sequence ID" value="SLM34650.1"/>
    <property type="molecule type" value="Genomic_DNA"/>
</dbReference>
<keyword evidence="3 6" id="KW-0812">Transmembrane</keyword>
<name>A0A1W5CV49_9LECA</name>
<feature type="transmembrane region" description="Helical" evidence="6">
    <location>
        <begin position="20"/>
        <end position="41"/>
    </location>
</feature>
<proteinExistence type="predicted"/>
<keyword evidence="5 6" id="KW-0472">Membrane</keyword>
<feature type="transmembrane region" description="Helical" evidence="6">
    <location>
        <begin position="300"/>
        <end position="319"/>
    </location>
</feature>
<accession>A0A1W5CV49</accession>
<reference evidence="8" key="1">
    <citation type="submission" date="2017-03" db="EMBL/GenBank/DDBJ databases">
        <authorList>
            <person name="Sharma R."/>
            <person name="Thines M."/>
        </authorList>
    </citation>
    <scope>NUCLEOTIDE SEQUENCE [LARGE SCALE GENOMIC DNA]</scope>
</reference>
<dbReference type="PANTHER" id="PTHR45649:SF5">
    <property type="entry name" value="GABA TRANSPORTER (EUROFUNG)-RELATED"/>
    <property type="match status" value="1"/>
</dbReference>
<feature type="transmembrane region" description="Helical" evidence="6">
    <location>
        <begin position="53"/>
        <end position="70"/>
    </location>
</feature>
<feature type="transmembrane region" description="Helical" evidence="6">
    <location>
        <begin position="181"/>
        <end position="208"/>
    </location>
</feature>
<evidence type="ECO:0000256" key="2">
    <source>
        <dbReference type="ARBA" id="ARBA00022448"/>
    </source>
</evidence>
<comment type="subcellular location">
    <subcellularLocation>
        <location evidence="1">Membrane</location>
        <topology evidence="1">Multi-pass membrane protein</topology>
    </subcellularLocation>
</comment>